<dbReference type="AlphaFoldDB" id="A0AAP0C219"/>
<protein>
    <recommendedName>
        <fullName evidence="2">Retrotransposon gag domain-containing protein</fullName>
    </recommendedName>
</protein>
<evidence type="ECO:0000313" key="4">
    <source>
        <dbReference type="Proteomes" id="UP001418222"/>
    </source>
</evidence>
<proteinExistence type="predicted"/>
<name>A0AAP0C219_9ASPA</name>
<accession>A0AAP0C219</accession>
<feature type="domain" description="Retrotransposon gag" evidence="2">
    <location>
        <begin position="113"/>
        <end position="210"/>
    </location>
</feature>
<comment type="caution">
    <text evidence="3">The sequence shown here is derived from an EMBL/GenBank/DDBJ whole genome shotgun (WGS) entry which is preliminary data.</text>
</comment>
<dbReference type="PANTHER" id="PTHR35046">
    <property type="entry name" value="ZINC KNUCKLE (CCHC-TYPE) FAMILY PROTEIN"/>
    <property type="match status" value="1"/>
</dbReference>
<evidence type="ECO:0000259" key="2">
    <source>
        <dbReference type="Pfam" id="PF03732"/>
    </source>
</evidence>
<evidence type="ECO:0000313" key="3">
    <source>
        <dbReference type="EMBL" id="KAK8957898.1"/>
    </source>
</evidence>
<dbReference type="PANTHER" id="PTHR35046:SF26">
    <property type="entry name" value="RNA-DIRECTED DNA POLYMERASE"/>
    <property type="match status" value="1"/>
</dbReference>
<sequence length="576" mass="65176">MQMMETLTLQVGDVTQVVNELRTFVNNLEAARHLGLNQPPHQNPRHQEPNPRPADPAQPDLGFRRQPRWDDGVKLDVGDFEGHVEPEKCLDWCERVERLMTWKQMPMNRQVEYAVLRLKGPALVLWVQPERTRYTLGLAPITTWVEFKLQLRKQYVPSDYLQTLYRRFHNLRPDKLSVDEYTHEFLVLQSRLDLHEEDDMTVSRYLNGLRYAIRDELELHDFRDLGEVSSRARKVEASLQKRTFGHMSTDRPSSSTTTAAPTPKNSDSPPHVTTGAPTPPTVLTRGHKSSECPRRHFVAITDSSDGHEPEYGVFLNDSKPEPEPESENVIEVEGEQAELLVCVLRYSLISSSETTERDFQRHAIFRTTARIQGYFCSIIIDNDSMEISEREKKSDRENISSARFFPIARLPLLADLHQSRHRRQKTPPAPATPLCPSTELLAHNDASLNLLRHQRPASLLHWLTLFPDPSPARNSIVLYCEAPVPDRHHRQNPHQSSSSLSISRAPSSLWPSTDRPLSRVPLFPPLCAQPGHCLPHKPMTCRASSKTTSGVEATACGGGGTTLVAGIEAVACNTET</sequence>
<evidence type="ECO:0000256" key="1">
    <source>
        <dbReference type="SAM" id="MobiDB-lite"/>
    </source>
</evidence>
<reference evidence="3 4" key="1">
    <citation type="journal article" date="2022" name="Nat. Plants">
        <title>Genomes of leafy and leafless Platanthera orchids illuminate the evolution of mycoheterotrophy.</title>
        <authorList>
            <person name="Li M.H."/>
            <person name="Liu K.W."/>
            <person name="Li Z."/>
            <person name="Lu H.C."/>
            <person name="Ye Q.L."/>
            <person name="Zhang D."/>
            <person name="Wang J.Y."/>
            <person name="Li Y.F."/>
            <person name="Zhong Z.M."/>
            <person name="Liu X."/>
            <person name="Yu X."/>
            <person name="Liu D.K."/>
            <person name="Tu X.D."/>
            <person name="Liu B."/>
            <person name="Hao Y."/>
            <person name="Liao X.Y."/>
            <person name="Jiang Y.T."/>
            <person name="Sun W.H."/>
            <person name="Chen J."/>
            <person name="Chen Y.Q."/>
            <person name="Ai Y."/>
            <person name="Zhai J.W."/>
            <person name="Wu S.S."/>
            <person name="Zhou Z."/>
            <person name="Hsiao Y.Y."/>
            <person name="Wu W.L."/>
            <person name="Chen Y.Y."/>
            <person name="Lin Y.F."/>
            <person name="Hsu J.L."/>
            <person name="Li C.Y."/>
            <person name="Wang Z.W."/>
            <person name="Zhao X."/>
            <person name="Zhong W.Y."/>
            <person name="Ma X.K."/>
            <person name="Ma L."/>
            <person name="Huang J."/>
            <person name="Chen G.Z."/>
            <person name="Huang M.Z."/>
            <person name="Huang L."/>
            <person name="Peng D.H."/>
            <person name="Luo Y.B."/>
            <person name="Zou S.Q."/>
            <person name="Chen S.P."/>
            <person name="Lan S."/>
            <person name="Tsai W.C."/>
            <person name="Van de Peer Y."/>
            <person name="Liu Z.J."/>
        </authorList>
    </citation>
    <scope>NUCLEOTIDE SEQUENCE [LARGE SCALE GENOMIC DNA]</scope>
    <source>
        <strain evidence="3">Lor287</strain>
    </source>
</reference>
<feature type="compositionally biased region" description="Low complexity" evidence="1">
    <location>
        <begin position="496"/>
        <end position="508"/>
    </location>
</feature>
<feature type="region of interest" description="Disordered" evidence="1">
    <location>
        <begin position="35"/>
        <end position="68"/>
    </location>
</feature>
<feature type="compositionally biased region" description="Low complexity" evidence="1">
    <location>
        <begin position="252"/>
        <end position="263"/>
    </location>
</feature>
<organism evidence="3 4">
    <name type="scientific">Platanthera zijinensis</name>
    <dbReference type="NCBI Taxonomy" id="2320716"/>
    <lineage>
        <taxon>Eukaryota</taxon>
        <taxon>Viridiplantae</taxon>
        <taxon>Streptophyta</taxon>
        <taxon>Embryophyta</taxon>
        <taxon>Tracheophyta</taxon>
        <taxon>Spermatophyta</taxon>
        <taxon>Magnoliopsida</taxon>
        <taxon>Liliopsida</taxon>
        <taxon>Asparagales</taxon>
        <taxon>Orchidaceae</taxon>
        <taxon>Orchidoideae</taxon>
        <taxon>Orchideae</taxon>
        <taxon>Orchidinae</taxon>
        <taxon>Platanthera</taxon>
    </lineage>
</organism>
<feature type="region of interest" description="Disordered" evidence="1">
    <location>
        <begin position="239"/>
        <end position="294"/>
    </location>
</feature>
<dbReference type="Proteomes" id="UP001418222">
    <property type="component" value="Unassembled WGS sequence"/>
</dbReference>
<dbReference type="EMBL" id="JBBWWQ010000001">
    <property type="protein sequence ID" value="KAK8957898.1"/>
    <property type="molecule type" value="Genomic_DNA"/>
</dbReference>
<dbReference type="Pfam" id="PF03732">
    <property type="entry name" value="Retrotrans_gag"/>
    <property type="match status" value="1"/>
</dbReference>
<feature type="region of interest" description="Disordered" evidence="1">
    <location>
        <begin position="487"/>
        <end position="514"/>
    </location>
</feature>
<gene>
    <name evidence="3" type="ORF">KSP39_PZI001525</name>
</gene>
<dbReference type="InterPro" id="IPR005162">
    <property type="entry name" value="Retrotrans_gag_dom"/>
</dbReference>
<keyword evidence="4" id="KW-1185">Reference proteome</keyword>